<feature type="transmembrane region" description="Helical" evidence="11">
    <location>
        <begin position="255"/>
        <end position="275"/>
    </location>
</feature>
<proteinExistence type="predicted"/>
<dbReference type="InterPro" id="IPR001851">
    <property type="entry name" value="ABC_transp_permease"/>
</dbReference>
<feature type="transmembrane region" description="Helical" evidence="11">
    <location>
        <begin position="282"/>
        <end position="300"/>
    </location>
</feature>
<feature type="transmembrane region" description="Helical" evidence="11">
    <location>
        <begin position="306"/>
        <end position="325"/>
    </location>
</feature>
<feature type="transmembrane region" description="Helical" evidence="11">
    <location>
        <begin position="111"/>
        <end position="131"/>
    </location>
</feature>
<keyword evidence="7 11" id="KW-1133">Transmembrane helix</keyword>
<evidence type="ECO:0000313" key="13">
    <source>
        <dbReference type="Proteomes" id="UP000721844"/>
    </source>
</evidence>
<organism evidence="12 13">
    <name type="scientific">Acidisoma cellulosilyticum</name>
    <dbReference type="NCBI Taxonomy" id="2802395"/>
    <lineage>
        <taxon>Bacteria</taxon>
        <taxon>Pseudomonadati</taxon>
        <taxon>Pseudomonadota</taxon>
        <taxon>Alphaproteobacteria</taxon>
        <taxon>Acetobacterales</taxon>
        <taxon>Acidocellaceae</taxon>
        <taxon>Acidisoma</taxon>
    </lineage>
</organism>
<keyword evidence="8 11" id="KW-0472">Membrane</keyword>
<feature type="transmembrane region" description="Helical" evidence="11">
    <location>
        <begin position="85"/>
        <end position="105"/>
    </location>
</feature>
<evidence type="ECO:0000256" key="11">
    <source>
        <dbReference type="SAM" id="Phobius"/>
    </source>
</evidence>
<gene>
    <name evidence="12" type="ORF">ACELLULO517_14725</name>
</gene>
<feature type="transmembrane region" description="Helical" evidence="11">
    <location>
        <begin position="138"/>
        <end position="155"/>
    </location>
</feature>
<dbReference type="GO" id="GO:0022857">
    <property type="term" value="F:transmembrane transporter activity"/>
    <property type="evidence" value="ECO:0007669"/>
    <property type="project" value="InterPro"/>
</dbReference>
<dbReference type="EMBL" id="JAESVA010000004">
    <property type="protein sequence ID" value="MCB8881502.1"/>
    <property type="molecule type" value="Genomic_DNA"/>
</dbReference>
<keyword evidence="13" id="KW-1185">Reference proteome</keyword>
<dbReference type="GO" id="GO:0005886">
    <property type="term" value="C:plasma membrane"/>
    <property type="evidence" value="ECO:0007669"/>
    <property type="project" value="UniProtKB-SubCell"/>
</dbReference>
<dbReference type="Proteomes" id="UP000721844">
    <property type="component" value="Unassembled WGS sequence"/>
</dbReference>
<dbReference type="CDD" id="cd06579">
    <property type="entry name" value="TM_PBP1_transp_AraH_like"/>
    <property type="match status" value="1"/>
</dbReference>
<protein>
    <recommendedName>
        <fullName evidence="10">Autoinducer 2 import system permease protein LsrD</fullName>
    </recommendedName>
</protein>
<dbReference type="Pfam" id="PF02653">
    <property type="entry name" value="BPD_transp_2"/>
    <property type="match status" value="1"/>
</dbReference>
<keyword evidence="5" id="KW-0997">Cell inner membrane</keyword>
<keyword evidence="6 11" id="KW-0812">Transmembrane</keyword>
<evidence type="ECO:0000256" key="8">
    <source>
        <dbReference type="ARBA" id="ARBA00023136"/>
    </source>
</evidence>
<sequence length="327" mass="33294">MKVDAIPQVRSLVTKSGRGSKPRLSDSIARYAIYIFLVLLLILSGIAAPSFLSQQNLSNLVLQTVPLAIVVIGQAIVIMTGGLDLSVASVMATAAVAGTCFAGGVGAVIEILVVSLFIGGATGLVNGLLVAKRQVSPFLATLASMIVLQGLRFAWTKGAPSGGLPPILRVVGSGTWHGIPVNLAVLAVLAVAACFIVHFTLLGRRFMITGGNQVTARLLGYPVDRIIIGSYVASGLLAAIAGVVLGGYAEIVDNQVGRGFELDSIVAAVIGGVALSGGRGTIPGALAGAAVLMLAANAVLLLGLPIQFQIVLKGVVIVLAAACYVRR</sequence>
<evidence type="ECO:0000256" key="5">
    <source>
        <dbReference type="ARBA" id="ARBA00022519"/>
    </source>
</evidence>
<evidence type="ECO:0000256" key="6">
    <source>
        <dbReference type="ARBA" id="ARBA00022692"/>
    </source>
</evidence>
<feature type="transmembrane region" description="Helical" evidence="11">
    <location>
        <begin position="60"/>
        <end position="78"/>
    </location>
</feature>
<evidence type="ECO:0000256" key="1">
    <source>
        <dbReference type="ARBA" id="ARBA00004651"/>
    </source>
</evidence>
<comment type="subunit">
    <text evidence="2">The complex is composed of two ATP-binding proteins (LsrA), two transmembrane proteins (LsrC and LsrD) and a solute-binding protein (LsrB).</text>
</comment>
<comment type="caution">
    <text evidence="12">The sequence shown here is derived from an EMBL/GenBank/DDBJ whole genome shotgun (WGS) entry which is preliminary data.</text>
</comment>
<dbReference type="PANTHER" id="PTHR32196">
    <property type="entry name" value="ABC TRANSPORTER PERMEASE PROTEIN YPHD-RELATED-RELATED"/>
    <property type="match status" value="1"/>
</dbReference>
<evidence type="ECO:0000256" key="2">
    <source>
        <dbReference type="ARBA" id="ARBA00011262"/>
    </source>
</evidence>
<name>A0A963Z3Z9_9PROT</name>
<dbReference type="AlphaFoldDB" id="A0A963Z3Z9"/>
<evidence type="ECO:0000256" key="10">
    <source>
        <dbReference type="ARBA" id="ARBA00039381"/>
    </source>
</evidence>
<keyword evidence="4" id="KW-1003">Cell membrane</keyword>
<comment type="function">
    <text evidence="9">Part of the ABC transporter complex LsrABCD involved in autoinducer 2 (AI-2) import. Probably responsible for the translocation of the substrate across the membrane.</text>
</comment>
<evidence type="ECO:0000256" key="7">
    <source>
        <dbReference type="ARBA" id="ARBA00022989"/>
    </source>
</evidence>
<evidence type="ECO:0000256" key="4">
    <source>
        <dbReference type="ARBA" id="ARBA00022475"/>
    </source>
</evidence>
<accession>A0A963Z3Z9</accession>
<reference evidence="12 13" key="1">
    <citation type="journal article" date="2021" name="Microorganisms">
        <title>Acidisoma silvae sp. nov. and Acidisomacellulosilytica sp. nov., Two Acidophilic Bacteria Isolated from Decaying Wood, Hydrolyzing Cellulose and Producing Poly-3-hydroxybutyrate.</title>
        <authorList>
            <person name="Mieszkin S."/>
            <person name="Pouder E."/>
            <person name="Uroz S."/>
            <person name="Simon-Colin C."/>
            <person name="Alain K."/>
        </authorList>
    </citation>
    <scope>NUCLEOTIDE SEQUENCE [LARGE SCALE GENOMIC DNA]</scope>
    <source>
        <strain evidence="12 13">HW T5.17</strain>
    </source>
</reference>
<dbReference type="RefSeq" id="WP_227308169.1">
    <property type="nucleotide sequence ID" value="NZ_JAESVA010000004.1"/>
</dbReference>
<feature type="transmembrane region" description="Helical" evidence="11">
    <location>
        <begin position="28"/>
        <end position="48"/>
    </location>
</feature>
<feature type="transmembrane region" description="Helical" evidence="11">
    <location>
        <begin position="223"/>
        <end position="249"/>
    </location>
</feature>
<keyword evidence="3" id="KW-0813">Transport</keyword>
<feature type="transmembrane region" description="Helical" evidence="11">
    <location>
        <begin position="175"/>
        <end position="202"/>
    </location>
</feature>
<evidence type="ECO:0000256" key="9">
    <source>
        <dbReference type="ARBA" id="ARBA00025439"/>
    </source>
</evidence>
<evidence type="ECO:0000256" key="3">
    <source>
        <dbReference type="ARBA" id="ARBA00022448"/>
    </source>
</evidence>
<comment type="subcellular location">
    <subcellularLocation>
        <location evidence="1">Cell membrane</location>
        <topology evidence="1">Multi-pass membrane protein</topology>
    </subcellularLocation>
</comment>
<dbReference type="PANTHER" id="PTHR32196:SF71">
    <property type="entry name" value="AUTOINDUCER 2 IMPORT SYSTEM PERMEASE PROTEIN LSRD"/>
    <property type="match status" value="1"/>
</dbReference>
<evidence type="ECO:0000313" key="12">
    <source>
        <dbReference type="EMBL" id="MCB8881502.1"/>
    </source>
</evidence>